<dbReference type="CDD" id="cd05829">
    <property type="entry name" value="Sortase_F"/>
    <property type="match status" value="1"/>
</dbReference>
<reference evidence="4" key="1">
    <citation type="journal article" date="2019" name="Int. J. Syst. Evol. Microbiol.">
        <title>The Global Catalogue of Microorganisms (GCM) 10K type strain sequencing project: providing services to taxonomists for standard genome sequencing and annotation.</title>
        <authorList>
            <consortium name="The Broad Institute Genomics Platform"/>
            <consortium name="The Broad Institute Genome Sequencing Center for Infectious Disease"/>
            <person name="Wu L."/>
            <person name="Ma J."/>
        </authorList>
    </citation>
    <scope>NUCLEOTIDE SEQUENCE [LARGE SCALE GENOMIC DNA]</scope>
    <source>
        <strain evidence="4">CGMCC 1.18575</strain>
    </source>
</reference>
<feature type="signal peptide" evidence="2">
    <location>
        <begin position="1"/>
        <end position="21"/>
    </location>
</feature>
<keyword evidence="2" id="KW-0732">Signal</keyword>
<protein>
    <submittedName>
        <fullName evidence="3">Class F sortase</fullName>
    </submittedName>
</protein>
<name>A0ABW0HQL7_9BACL</name>
<evidence type="ECO:0000313" key="3">
    <source>
        <dbReference type="EMBL" id="MFC5402814.1"/>
    </source>
</evidence>
<dbReference type="InterPro" id="IPR023365">
    <property type="entry name" value="Sortase_dom-sf"/>
</dbReference>
<comment type="caution">
    <text evidence="3">The sequence shown here is derived from an EMBL/GenBank/DDBJ whole genome shotgun (WGS) entry which is preliminary data.</text>
</comment>
<feature type="chain" id="PRO_5046046022" evidence="2">
    <location>
        <begin position="22"/>
        <end position="227"/>
    </location>
</feature>
<dbReference type="InterPro" id="IPR042001">
    <property type="entry name" value="Sortase_F"/>
</dbReference>
<dbReference type="PROSITE" id="PS51257">
    <property type="entry name" value="PROKAR_LIPOPROTEIN"/>
    <property type="match status" value="1"/>
</dbReference>
<evidence type="ECO:0000256" key="2">
    <source>
        <dbReference type="SAM" id="SignalP"/>
    </source>
</evidence>
<keyword evidence="4" id="KW-1185">Reference proteome</keyword>
<dbReference type="RefSeq" id="WP_378131617.1">
    <property type="nucleotide sequence ID" value="NZ_JBHSMI010000015.1"/>
</dbReference>
<dbReference type="SUPFAM" id="SSF63817">
    <property type="entry name" value="Sortase"/>
    <property type="match status" value="1"/>
</dbReference>
<evidence type="ECO:0000313" key="4">
    <source>
        <dbReference type="Proteomes" id="UP001596113"/>
    </source>
</evidence>
<organism evidence="3 4">
    <name type="scientific">Cohnella soli</name>
    <dbReference type="NCBI Taxonomy" id="425005"/>
    <lineage>
        <taxon>Bacteria</taxon>
        <taxon>Bacillati</taxon>
        <taxon>Bacillota</taxon>
        <taxon>Bacilli</taxon>
        <taxon>Bacillales</taxon>
        <taxon>Paenibacillaceae</taxon>
        <taxon>Cohnella</taxon>
    </lineage>
</organism>
<dbReference type="EMBL" id="JBHSMI010000015">
    <property type="protein sequence ID" value="MFC5402814.1"/>
    <property type="molecule type" value="Genomic_DNA"/>
</dbReference>
<gene>
    <name evidence="3" type="ORF">ACFPOF_08680</name>
</gene>
<proteinExistence type="predicted"/>
<accession>A0ABW0HQL7</accession>
<dbReference type="Gene3D" id="2.40.260.10">
    <property type="entry name" value="Sortase"/>
    <property type="match status" value="1"/>
</dbReference>
<dbReference type="Pfam" id="PF04203">
    <property type="entry name" value="Sortase"/>
    <property type="match status" value="1"/>
</dbReference>
<keyword evidence="1" id="KW-0378">Hydrolase</keyword>
<dbReference type="Proteomes" id="UP001596113">
    <property type="component" value="Unassembled WGS sequence"/>
</dbReference>
<dbReference type="InterPro" id="IPR005754">
    <property type="entry name" value="Sortase"/>
</dbReference>
<evidence type="ECO:0000256" key="1">
    <source>
        <dbReference type="ARBA" id="ARBA00022801"/>
    </source>
</evidence>
<sequence>MKQTRVLFVLSLLLACCGCGSEHDPVKDKAVPEYFSHASPLPSPSSVIRKAVTEQAKTDAAPPPVSPTPSATVKVRETKQQPLLPDTIWIPSVQIKSKVEPVGVLDNGQMDVPKSPEIVGVLASVKPGQPGNAIIAGHVDNYTGPAIFYGLKRLKPGHPIVLSNTSGQYLVFSVVSVETFDTAKAPVERIFGKTDEARLNLITCTGKFDRKKKEHLKRLVVFTRLMQ</sequence>